<comment type="caution">
    <text evidence="4">The sequence shown here is derived from an EMBL/GenBank/DDBJ whole genome shotgun (WGS) entry which is preliminary data.</text>
</comment>
<dbReference type="Gene3D" id="3.40.50.300">
    <property type="entry name" value="P-loop containing nucleotide triphosphate hydrolases"/>
    <property type="match status" value="1"/>
</dbReference>
<evidence type="ECO:0000259" key="3">
    <source>
        <dbReference type="Pfam" id="PF00685"/>
    </source>
</evidence>
<evidence type="ECO:0000313" key="5">
    <source>
        <dbReference type="Proteomes" id="UP000326759"/>
    </source>
</evidence>
<dbReference type="Pfam" id="PF00685">
    <property type="entry name" value="Sulfotransfer_1"/>
    <property type="match status" value="1"/>
</dbReference>
<dbReference type="OrthoDB" id="6380889at2759"/>
<evidence type="ECO:0000313" key="4">
    <source>
        <dbReference type="EMBL" id="KAB7497853.1"/>
    </source>
</evidence>
<keyword evidence="5" id="KW-1185">Reference proteome</keyword>
<reference evidence="4 5" key="1">
    <citation type="journal article" date="2019" name="PLoS Biol.">
        <title>Sex chromosomes control vertical transmission of feminizing Wolbachia symbionts in an isopod.</title>
        <authorList>
            <person name="Becking T."/>
            <person name="Chebbi M.A."/>
            <person name="Giraud I."/>
            <person name="Moumen B."/>
            <person name="Laverre T."/>
            <person name="Caubet Y."/>
            <person name="Peccoud J."/>
            <person name="Gilbert C."/>
            <person name="Cordaux R."/>
        </authorList>
    </citation>
    <scope>NUCLEOTIDE SEQUENCE [LARGE SCALE GENOMIC DNA]</scope>
    <source>
        <strain evidence="4">ANa2</strain>
        <tissue evidence="4">Whole body excluding digestive tract and cuticle</tissue>
    </source>
</reference>
<dbReference type="InterPro" id="IPR000863">
    <property type="entry name" value="Sulfotransferase_dom"/>
</dbReference>
<dbReference type="SUPFAM" id="SSF52540">
    <property type="entry name" value="P-loop containing nucleoside triphosphate hydrolases"/>
    <property type="match status" value="1"/>
</dbReference>
<name>A0A5N5SUF3_9CRUS</name>
<evidence type="ECO:0000256" key="1">
    <source>
        <dbReference type="ARBA" id="ARBA00005771"/>
    </source>
</evidence>
<dbReference type="EMBL" id="SEYY01019842">
    <property type="protein sequence ID" value="KAB7497853.1"/>
    <property type="molecule type" value="Genomic_DNA"/>
</dbReference>
<organism evidence="4 5">
    <name type="scientific">Armadillidium nasatum</name>
    <dbReference type="NCBI Taxonomy" id="96803"/>
    <lineage>
        <taxon>Eukaryota</taxon>
        <taxon>Metazoa</taxon>
        <taxon>Ecdysozoa</taxon>
        <taxon>Arthropoda</taxon>
        <taxon>Crustacea</taxon>
        <taxon>Multicrustacea</taxon>
        <taxon>Malacostraca</taxon>
        <taxon>Eumalacostraca</taxon>
        <taxon>Peracarida</taxon>
        <taxon>Isopoda</taxon>
        <taxon>Oniscidea</taxon>
        <taxon>Crinocheta</taxon>
        <taxon>Armadillidiidae</taxon>
        <taxon>Armadillidium</taxon>
    </lineage>
</organism>
<dbReference type="Proteomes" id="UP000326759">
    <property type="component" value="Unassembled WGS sequence"/>
</dbReference>
<protein>
    <recommendedName>
        <fullName evidence="3">Sulfotransferase domain-containing protein</fullName>
    </recommendedName>
</protein>
<gene>
    <name evidence="4" type="ORF">Anas_13726</name>
</gene>
<sequence>MTLYYHVYPCVYVLFRLDFLINSCPENKAAPGTFLHNTFLQDHPNYNPKDGTFLQLAELTEDPRIIKTHLPFSLLSPSLLETCKVIYMARDPRDVVVSYYHFSKLFNVIDFVGSTSDFVDHFVNDTCKFPKYKRNSGQINVSNN</sequence>
<dbReference type="InterPro" id="IPR027417">
    <property type="entry name" value="P-loop_NTPase"/>
</dbReference>
<dbReference type="AlphaFoldDB" id="A0A5N5SUF3"/>
<comment type="similarity">
    <text evidence="1">Belongs to the sulfotransferase 1 family.</text>
</comment>
<evidence type="ECO:0000256" key="2">
    <source>
        <dbReference type="ARBA" id="ARBA00022679"/>
    </source>
</evidence>
<proteinExistence type="inferred from homology"/>
<feature type="domain" description="Sulfotransferase" evidence="3">
    <location>
        <begin position="57"/>
        <end position="131"/>
    </location>
</feature>
<dbReference type="PANTHER" id="PTHR11783">
    <property type="entry name" value="SULFOTRANSFERASE SULT"/>
    <property type="match status" value="1"/>
</dbReference>
<keyword evidence="2" id="KW-0808">Transferase</keyword>
<dbReference type="GO" id="GO:0008146">
    <property type="term" value="F:sulfotransferase activity"/>
    <property type="evidence" value="ECO:0007669"/>
    <property type="project" value="InterPro"/>
</dbReference>
<accession>A0A5N5SUF3</accession>